<organism evidence="12 13">
    <name type="scientific">Halocaridina rubra</name>
    <name type="common">Hawaiian red shrimp</name>
    <dbReference type="NCBI Taxonomy" id="373956"/>
    <lineage>
        <taxon>Eukaryota</taxon>
        <taxon>Metazoa</taxon>
        <taxon>Ecdysozoa</taxon>
        <taxon>Arthropoda</taxon>
        <taxon>Crustacea</taxon>
        <taxon>Multicrustacea</taxon>
        <taxon>Malacostraca</taxon>
        <taxon>Eumalacostraca</taxon>
        <taxon>Eucarida</taxon>
        <taxon>Decapoda</taxon>
        <taxon>Pleocyemata</taxon>
        <taxon>Caridea</taxon>
        <taxon>Atyoidea</taxon>
        <taxon>Atyidae</taxon>
        <taxon>Halocaridina</taxon>
    </lineage>
</organism>
<sequence>MTIGEAEYAVQAPTLPGELFGMFVTSTQANARIVSIDPTDALALPGVVAFVGKEDIQGKNDILSMEWPLSTEPLFPEERVSYYGQPLGLILTEGRDYAYAAVAAVKVTYDDIQPPVLSIDEALQSPLPDGQFPAFVQGDVQAGFATSTNIIEGAMGRDGQFHFAMETQVCIATPTDEGYDIVAGTQYAAETQRAVGQVLGIPDNRVNVTVKRIGGGFGSKISRCNIVATAAALGAQKTRRRVRLSLDYGDNMSIMGWREPYMCTYKVGVDDAGILQAVQATMTCDAGYIGVDISVGSAVQCIVSCYTCPNWEVTPQHVFTNTANNTWCRTPGTFEGIIFMENIMDHVAIALGMDPLEFRRKNLMPDGATRPVNEHMMRLRCAMAGNMAPTIPKEVTIPKNLINDMIDQIMISADVEARKQAVEAFNQANKWKKRGIAIMPQSWPHTVPASYPFNAMVSINVRDGTVTVSHGGTEMGQGINTKIAQCAAYELGIPLEMIAVKGSNTHTNANSQCTGGSLGSDIASYNVSIACRNLKQRLDDYKDTIGMPDISWPNLITLAYFNGIDICERYVNKNNEVKSYGVFGVAVTEVEVDVLTGQYMVLRTDILEDAGRSISPLVDIGQVEGAFIMGQGLFTTEKPMYDLVTGRKITNTTWYYKPPQAMDIPVDFRVTLLNNSPNPVGVQASKVTAEPPVCLSFSVVMALRQAITSARADGGTTGWFQIDTPMTVEKVQRLCLVDSSRLVLKST</sequence>
<evidence type="ECO:0000256" key="7">
    <source>
        <dbReference type="ARBA" id="ARBA00023002"/>
    </source>
</evidence>
<evidence type="ECO:0000256" key="1">
    <source>
        <dbReference type="ARBA" id="ARBA00001924"/>
    </source>
</evidence>
<dbReference type="PANTHER" id="PTHR11908:SF132">
    <property type="entry name" value="ALDEHYDE OXIDASE 1-RELATED"/>
    <property type="match status" value="1"/>
</dbReference>
<dbReference type="FunFam" id="3.30.365.10:FF:000001">
    <property type="entry name" value="Xanthine dehydrogenase oxidase"/>
    <property type="match status" value="1"/>
</dbReference>
<evidence type="ECO:0000313" key="12">
    <source>
        <dbReference type="EMBL" id="KAK7074021.1"/>
    </source>
</evidence>
<dbReference type="InterPro" id="IPR016208">
    <property type="entry name" value="Ald_Oxase/xanthine_DH-like"/>
</dbReference>
<evidence type="ECO:0000259" key="11">
    <source>
        <dbReference type="SMART" id="SM01008"/>
    </source>
</evidence>
<comment type="cofactor">
    <cofactor evidence="1">
        <name>Mo-molybdopterin</name>
        <dbReference type="ChEBI" id="CHEBI:71302"/>
    </cofactor>
</comment>
<evidence type="ECO:0000256" key="9">
    <source>
        <dbReference type="ARBA" id="ARBA00023014"/>
    </source>
</evidence>
<protein>
    <recommendedName>
        <fullName evidence="11">Aldehyde oxidase/xanthine dehydrogenase a/b hammerhead domain-containing protein</fullName>
    </recommendedName>
</protein>
<keyword evidence="5" id="KW-0001">2Fe-2S</keyword>
<dbReference type="InterPro" id="IPR036856">
    <property type="entry name" value="Ald_Oxase/Xan_DH_a/b_sf"/>
</dbReference>
<dbReference type="Pfam" id="PF01315">
    <property type="entry name" value="Ald_Xan_dh_C"/>
    <property type="match status" value="1"/>
</dbReference>
<dbReference type="Proteomes" id="UP001381693">
    <property type="component" value="Unassembled WGS sequence"/>
</dbReference>
<evidence type="ECO:0000256" key="4">
    <source>
        <dbReference type="ARBA" id="ARBA00022505"/>
    </source>
</evidence>
<evidence type="ECO:0000256" key="8">
    <source>
        <dbReference type="ARBA" id="ARBA00023004"/>
    </source>
</evidence>
<keyword evidence="13" id="KW-1185">Reference proteome</keyword>
<dbReference type="SMART" id="SM01008">
    <property type="entry name" value="Ald_Xan_dh_C"/>
    <property type="match status" value="1"/>
</dbReference>
<dbReference type="Gene3D" id="3.30.365.10">
    <property type="entry name" value="Aldehyde oxidase/xanthine dehydrogenase, molybdopterin binding domain"/>
    <property type="match status" value="4"/>
</dbReference>
<keyword evidence="7" id="KW-0560">Oxidoreductase</keyword>
<name>A0AAN8X0R2_HALRR</name>
<feature type="domain" description="Aldehyde oxidase/xanthine dehydrogenase a/b hammerhead" evidence="11">
    <location>
        <begin position="3"/>
        <end position="113"/>
    </location>
</feature>
<comment type="cofactor">
    <cofactor evidence="10">
        <name>[2Fe-2S] cluster</name>
        <dbReference type="ChEBI" id="CHEBI:190135"/>
    </cofactor>
</comment>
<dbReference type="GO" id="GO:0016491">
    <property type="term" value="F:oxidoreductase activity"/>
    <property type="evidence" value="ECO:0007669"/>
    <property type="project" value="UniProtKB-KW"/>
</dbReference>
<dbReference type="GO" id="GO:0005506">
    <property type="term" value="F:iron ion binding"/>
    <property type="evidence" value="ECO:0007669"/>
    <property type="project" value="InterPro"/>
</dbReference>
<comment type="cofactor">
    <cofactor evidence="2">
        <name>FAD</name>
        <dbReference type="ChEBI" id="CHEBI:57692"/>
    </cofactor>
</comment>
<evidence type="ECO:0000256" key="6">
    <source>
        <dbReference type="ARBA" id="ARBA00022723"/>
    </source>
</evidence>
<reference evidence="12 13" key="1">
    <citation type="submission" date="2023-11" db="EMBL/GenBank/DDBJ databases">
        <title>Halocaridina rubra genome assembly.</title>
        <authorList>
            <person name="Smith C."/>
        </authorList>
    </citation>
    <scope>NUCLEOTIDE SEQUENCE [LARGE SCALE GENOMIC DNA]</scope>
    <source>
        <strain evidence="12">EP-1</strain>
        <tissue evidence="12">Whole</tissue>
    </source>
</reference>
<dbReference type="EMBL" id="JAXCGZ010011864">
    <property type="protein sequence ID" value="KAK7074021.1"/>
    <property type="molecule type" value="Genomic_DNA"/>
</dbReference>
<dbReference type="Pfam" id="PF02738">
    <property type="entry name" value="MoCoBD_1"/>
    <property type="match status" value="1"/>
</dbReference>
<dbReference type="InterPro" id="IPR046867">
    <property type="entry name" value="AldOxase/xan_DH_MoCoBD2"/>
</dbReference>
<dbReference type="InterPro" id="IPR008274">
    <property type="entry name" value="AldOxase/xan_DH_MoCoBD1"/>
</dbReference>
<dbReference type="AlphaFoldDB" id="A0AAN8X0R2"/>
<dbReference type="SUPFAM" id="SSF56003">
    <property type="entry name" value="Molybdenum cofactor-binding domain"/>
    <property type="match status" value="1"/>
</dbReference>
<dbReference type="GO" id="GO:0051537">
    <property type="term" value="F:2 iron, 2 sulfur cluster binding"/>
    <property type="evidence" value="ECO:0007669"/>
    <property type="project" value="UniProtKB-KW"/>
</dbReference>
<dbReference type="FunFam" id="3.30.365.10:FF:000002">
    <property type="entry name" value="Xanthine dehydrogenase oxidase"/>
    <property type="match status" value="1"/>
</dbReference>
<dbReference type="PANTHER" id="PTHR11908">
    <property type="entry name" value="XANTHINE DEHYDROGENASE"/>
    <property type="match status" value="1"/>
</dbReference>
<comment type="caution">
    <text evidence="12">The sequence shown here is derived from an EMBL/GenBank/DDBJ whole genome shotgun (WGS) entry which is preliminary data.</text>
</comment>
<evidence type="ECO:0000313" key="13">
    <source>
        <dbReference type="Proteomes" id="UP001381693"/>
    </source>
</evidence>
<dbReference type="SUPFAM" id="SSF54665">
    <property type="entry name" value="CO dehydrogenase molybdoprotein N-domain-like"/>
    <property type="match status" value="1"/>
</dbReference>
<keyword evidence="6" id="KW-0479">Metal-binding</keyword>
<proteinExistence type="inferred from homology"/>
<keyword evidence="9" id="KW-0411">Iron-sulfur</keyword>
<keyword evidence="8" id="KW-0408">Iron</keyword>
<evidence type="ECO:0000256" key="5">
    <source>
        <dbReference type="ARBA" id="ARBA00022714"/>
    </source>
</evidence>
<dbReference type="Gene3D" id="3.90.1170.50">
    <property type="entry name" value="Aldehyde oxidase/xanthine dehydrogenase, a/b hammerhead"/>
    <property type="match status" value="1"/>
</dbReference>
<evidence type="ECO:0000256" key="10">
    <source>
        <dbReference type="ARBA" id="ARBA00034078"/>
    </source>
</evidence>
<dbReference type="Pfam" id="PF20256">
    <property type="entry name" value="MoCoBD_2"/>
    <property type="match status" value="1"/>
</dbReference>
<evidence type="ECO:0000256" key="2">
    <source>
        <dbReference type="ARBA" id="ARBA00001974"/>
    </source>
</evidence>
<gene>
    <name evidence="12" type="ORF">SK128_004963</name>
</gene>
<dbReference type="InterPro" id="IPR037165">
    <property type="entry name" value="AldOxase/xan_DH_Mopterin-bd_sf"/>
</dbReference>
<accession>A0AAN8X0R2</accession>
<comment type="similarity">
    <text evidence="3">Belongs to the xanthine dehydrogenase family.</text>
</comment>
<dbReference type="InterPro" id="IPR000674">
    <property type="entry name" value="Ald_Oxase/Xan_DH_a/b"/>
</dbReference>
<keyword evidence="4" id="KW-0500">Molybdenum</keyword>
<evidence type="ECO:0000256" key="3">
    <source>
        <dbReference type="ARBA" id="ARBA00006849"/>
    </source>
</evidence>